<dbReference type="EMBL" id="JAVIIP010000003">
    <property type="protein sequence ID" value="MDX8537369.1"/>
    <property type="molecule type" value="Genomic_DNA"/>
</dbReference>
<dbReference type="InterPro" id="IPR002347">
    <property type="entry name" value="SDR_fam"/>
</dbReference>
<protein>
    <submittedName>
        <fullName evidence="3">SDR family NAD(P)-dependent oxidoreductase</fullName>
    </submittedName>
</protein>
<dbReference type="PANTHER" id="PTHR44196:SF1">
    <property type="entry name" value="DEHYDROGENASE_REDUCTASE SDR FAMILY MEMBER 7B"/>
    <property type="match status" value="1"/>
</dbReference>
<comment type="caution">
    <text evidence="3">The sequence shown here is derived from an EMBL/GenBank/DDBJ whole genome shotgun (WGS) entry which is preliminary data.</text>
</comment>
<evidence type="ECO:0000256" key="1">
    <source>
        <dbReference type="ARBA" id="ARBA00006484"/>
    </source>
</evidence>
<keyword evidence="2" id="KW-0560">Oxidoreductase</keyword>
<dbReference type="SUPFAM" id="SSF51735">
    <property type="entry name" value="NAD(P)-binding Rossmann-fold domains"/>
    <property type="match status" value="1"/>
</dbReference>
<sequence>MSKSNNLGKAEAAIAGDVGPDTQARDPASPLFSKKLYQQCALVAGASGGIGRCISLALAMAGARLCLVGRDESRLNCTADLCRPFGQQVNIRICDLTDETAIKQLCRCIDRAFGRLDILVHCAGIISHGKLEEAAAKQIDLQYAANVRGPLVLTQKALPLLRRPRGQIVFINSSAGLTCAAGRGHFAATQHALKSIADTLRQEVNGDDVRVLSVFPGRTATTRTEDLCVNEGRAFEPDLLLQPEDVAAIVIDSLTLPWTAEVTEISIRPMKKSY</sequence>
<dbReference type="Pfam" id="PF00106">
    <property type="entry name" value="adh_short"/>
    <property type="match status" value="1"/>
</dbReference>
<evidence type="ECO:0000256" key="2">
    <source>
        <dbReference type="ARBA" id="ARBA00023002"/>
    </source>
</evidence>
<dbReference type="Gene3D" id="3.40.50.720">
    <property type="entry name" value="NAD(P)-binding Rossmann-like Domain"/>
    <property type="match status" value="1"/>
</dbReference>
<dbReference type="PANTHER" id="PTHR44196">
    <property type="entry name" value="DEHYDROGENASE/REDUCTASE SDR FAMILY MEMBER 7B"/>
    <property type="match status" value="1"/>
</dbReference>
<dbReference type="CDD" id="cd05233">
    <property type="entry name" value="SDR_c"/>
    <property type="match status" value="1"/>
</dbReference>
<dbReference type="PRINTS" id="PR00081">
    <property type="entry name" value="GDHRDH"/>
</dbReference>
<proteinExistence type="inferred from homology"/>
<dbReference type="InterPro" id="IPR036291">
    <property type="entry name" value="NAD(P)-bd_dom_sf"/>
</dbReference>
<evidence type="ECO:0000313" key="3">
    <source>
        <dbReference type="EMBL" id="MDX8537369.1"/>
    </source>
</evidence>
<organism evidence="3 4">
    <name type="scientific">Mesorhizobium abyssinicae</name>
    <dbReference type="NCBI Taxonomy" id="1209958"/>
    <lineage>
        <taxon>Bacteria</taxon>
        <taxon>Pseudomonadati</taxon>
        <taxon>Pseudomonadota</taxon>
        <taxon>Alphaproteobacteria</taxon>
        <taxon>Hyphomicrobiales</taxon>
        <taxon>Phyllobacteriaceae</taxon>
        <taxon>Mesorhizobium</taxon>
    </lineage>
</organism>
<gene>
    <name evidence="3" type="ORF">RFM23_07005</name>
</gene>
<reference evidence="3 4" key="1">
    <citation type="submission" date="2023-08" db="EMBL/GenBank/DDBJ databases">
        <title>Implementing the SeqCode for naming new Mesorhizobium species isolated from Vachellia karroo root nodules.</title>
        <authorList>
            <person name="Van Lill M."/>
        </authorList>
    </citation>
    <scope>NUCLEOTIDE SEQUENCE [LARGE SCALE GENOMIC DNA]</scope>
    <source>
        <strain evidence="3 4">VK4B</strain>
    </source>
</reference>
<name>A0ABU5AJA5_9HYPH</name>
<evidence type="ECO:0000313" key="4">
    <source>
        <dbReference type="Proteomes" id="UP001276564"/>
    </source>
</evidence>
<dbReference type="Proteomes" id="UP001276564">
    <property type="component" value="Unassembled WGS sequence"/>
</dbReference>
<comment type="similarity">
    <text evidence="1">Belongs to the short-chain dehydrogenases/reductases (SDR) family.</text>
</comment>
<accession>A0ABU5AJA5</accession>
<keyword evidence="4" id="KW-1185">Reference proteome</keyword>
<dbReference type="RefSeq" id="WP_320319995.1">
    <property type="nucleotide sequence ID" value="NZ_JAVIIP010000003.1"/>
</dbReference>